<accession>A0A857FVS8</accession>
<dbReference type="PANTHER" id="PTHR43297">
    <property type="entry name" value="OLIGOPEPTIDE TRANSPORT ATP-BINDING PROTEIN APPD"/>
    <property type="match status" value="1"/>
</dbReference>
<dbReference type="AlphaFoldDB" id="A0A857FVS8"/>
<evidence type="ECO:0000313" key="12">
    <source>
        <dbReference type="Proteomes" id="UP000464674"/>
    </source>
</evidence>
<dbReference type="Pfam" id="PF00005">
    <property type="entry name" value="ABC_tran"/>
    <property type="match status" value="2"/>
</dbReference>
<dbReference type="InterPro" id="IPR003439">
    <property type="entry name" value="ABC_transporter-like_ATP-bd"/>
</dbReference>
<dbReference type="PROSITE" id="PS00211">
    <property type="entry name" value="ABC_TRANSPORTER_1"/>
    <property type="match status" value="1"/>
</dbReference>
<dbReference type="PROSITE" id="PS50893">
    <property type="entry name" value="ABC_TRANSPORTER_2"/>
    <property type="match status" value="2"/>
</dbReference>
<evidence type="ECO:0000256" key="1">
    <source>
        <dbReference type="ARBA" id="ARBA00004417"/>
    </source>
</evidence>
<dbReference type="NCBIfam" id="TIGR01727">
    <property type="entry name" value="oligo_HPY"/>
    <property type="match status" value="1"/>
</dbReference>
<reference evidence="11 12" key="1">
    <citation type="journal article" date="2020" name="Carbohydr. Polym.">
        <title>Characterization and optimization of production of bacterial cellulose from strain CGMCC 17276 based on whole-genome analysis.</title>
        <authorList>
            <person name="Lu T."/>
            <person name="Gao H."/>
            <person name="Liao B."/>
            <person name="Wu J."/>
            <person name="Zhang W."/>
            <person name="Huang J."/>
            <person name="Liu M."/>
            <person name="Huang J."/>
            <person name="Chang Z."/>
            <person name="Jin M."/>
            <person name="Yi Z."/>
            <person name="Jiang D."/>
        </authorList>
    </citation>
    <scope>NUCLEOTIDE SEQUENCE [LARGE SCALE GENOMIC DNA]</scope>
    <source>
        <strain evidence="11 12">CGMCC 17276</strain>
    </source>
</reference>
<dbReference type="SUPFAM" id="SSF52540">
    <property type="entry name" value="P-loop containing nucleoside triphosphate hydrolases"/>
    <property type="match status" value="2"/>
</dbReference>
<dbReference type="Gene3D" id="3.40.50.300">
    <property type="entry name" value="P-loop containing nucleotide triphosphate hydrolases"/>
    <property type="match status" value="2"/>
</dbReference>
<keyword evidence="7 11" id="KW-0067">ATP-binding</keyword>
<feature type="domain" description="ABC transporter" evidence="10">
    <location>
        <begin position="280"/>
        <end position="527"/>
    </location>
</feature>
<name>A0A857FVS8_KOMXY</name>
<comment type="similarity">
    <text evidence="2">Belongs to the ABC transporter superfamily.</text>
</comment>
<evidence type="ECO:0000313" key="11">
    <source>
        <dbReference type="EMBL" id="QHC36804.1"/>
    </source>
</evidence>
<evidence type="ECO:0000256" key="4">
    <source>
        <dbReference type="ARBA" id="ARBA00022475"/>
    </source>
</evidence>
<protein>
    <submittedName>
        <fullName evidence="11">ABC transporter ATP-binding protein</fullName>
    </submittedName>
</protein>
<evidence type="ECO:0000256" key="7">
    <source>
        <dbReference type="ARBA" id="ARBA00022840"/>
    </source>
</evidence>
<keyword evidence="8" id="KW-1278">Translocase</keyword>
<keyword evidence="6" id="KW-0547">Nucleotide-binding</keyword>
<dbReference type="GO" id="GO:0016887">
    <property type="term" value="F:ATP hydrolysis activity"/>
    <property type="evidence" value="ECO:0007669"/>
    <property type="project" value="InterPro"/>
</dbReference>
<evidence type="ECO:0000256" key="3">
    <source>
        <dbReference type="ARBA" id="ARBA00022448"/>
    </source>
</evidence>
<dbReference type="CDD" id="cd03257">
    <property type="entry name" value="ABC_NikE_OppD_transporters"/>
    <property type="match status" value="2"/>
</dbReference>
<dbReference type="GO" id="GO:0015833">
    <property type="term" value="P:peptide transport"/>
    <property type="evidence" value="ECO:0007669"/>
    <property type="project" value="InterPro"/>
</dbReference>
<organism evidence="11 12">
    <name type="scientific">Komagataeibacter xylinus</name>
    <name type="common">Gluconacetobacter xylinus</name>
    <dbReference type="NCBI Taxonomy" id="28448"/>
    <lineage>
        <taxon>Bacteria</taxon>
        <taxon>Pseudomonadati</taxon>
        <taxon>Pseudomonadota</taxon>
        <taxon>Alphaproteobacteria</taxon>
        <taxon>Acetobacterales</taxon>
        <taxon>Acetobacteraceae</taxon>
        <taxon>Komagataeibacter</taxon>
    </lineage>
</organism>
<dbReference type="InterPro" id="IPR003593">
    <property type="entry name" value="AAA+_ATPase"/>
</dbReference>
<evidence type="ECO:0000256" key="8">
    <source>
        <dbReference type="ARBA" id="ARBA00022967"/>
    </source>
</evidence>
<gene>
    <name evidence="11" type="ORF">FMA36_15980</name>
</gene>
<dbReference type="GO" id="GO:0005886">
    <property type="term" value="C:plasma membrane"/>
    <property type="evidence" value="ECO:0007669"/>
    <property type="project" value="UniProtKB-SubCell"/>
</dbReference>
<dbReference type="InterPro" id="IPR050388">
    <property type="entry name" value="ABC_Ni/Peptide_Import"/>
</dbReference>
<dbReference type="OrthoDB" id="9802264at2"/>
<dbReference type="EMBL" id="CP041348">
    <property type="protein sequence ID" value="QHC36804.1"/>
    <property type="molecule type" value="Genomic_DNA"/>
</dbReference>
<dbReference type="InterPro" id="IPR013563">
    <property type="entry name" value="Oligopep_ABC_C"/>
</dbReference>
<dbReference type="InterPro" id="IPR027417">
    <property type="entry name" value="P-loop_NTPase"/>
</dbReference>
<dbReference type="Pfam" id="PF08352">
    <property type="entry name" value="oligo_HPY"/>
    <property type="match status" value="1"/>
</dbReference>
<evidence type="ECO:0000256" key="5">
    <source>
        <dbReference type="ARBA" id="ARBA00022519"/>
    </source>
</evidence>
<feature type="domain" description="ABC transporter" evidence="10">
    <location>
        <begin position="7"/>
        <end position="256"/>
    </location>
</feature>
<evidence type="ECO:0000256" key="6">
    <source>
        <dbReference type="ARBA" id="ARBA00022741"/>
    </source>
</evidence>
<evidence type="ECO:0000256" key="2">
    <source>
        <dbReference type="ARBA" id="ARBA00005417"/>
    </source>
</evidence>
<dbReference type="PANTHER" id="PTHR43297:SF14">
    <property type="entry name" value="ATPASE AAA-TYPE CORE DOMAIN-CONTAINING PROTEIN"/>
    <property type="match status" value="1"/>
</dbReference>
<keyword evidence="4" id="KW-1003">Cell membrane</keyword>
<keyword evidence="5" id="KW-0997">Cell inner membrane</keyword>
<proteinExistence type="inferred from homology"/>
<keyword evidence="3" id="KW-0813">Transport</keyword>
<comment type="subcellular location">
    <subcellularLocation>
        <location evidence="1">Cell inner membrane</location>
        <topology evidence="1">Peripheral membrane protein</topology>
    </subcellularLocation>
</comment>
<evidence type="ECO:0000259" key="10">
    <source>
        <dbReference type="PROSITE" id="PS50893"/>
    </source>
</evidence>
<dbReference type="GO" id="GO:0005524">
    <property type="term" value="F:ATP binding"/>
    <property type="evidence" value="ECO:0007669"/>
    <property type="project" value="UniProtKB-KW"/>
</dbReference>
<evidence type="ECO:0000256" key="9">
    <source>
        <dbReference type="ARBA" id="ARBA00023136"/>
    </source>
</evidence>
<dbReference type="InterPro" id="IPR017871">
    <property type="entry name" value="ABC_transporter-like_CS"/>
</dbReference>
<dbReference type="RefSeq" id="WP_159263279.1">
    <property type="nucleotide sequence ID" value="NZ_CP041348.1"/>
</dbReference>
<dbReference type="Proteomes" id="UP000464674">
    <property type="component" value="Chromosome"/>
</dbReference>
<keyword evidence="9" id="KW-0472">Membrane</keyword>
<dbReference type="SMART" id="SM00382">
    <property type="entry name" value="AAA"/>
    <property type="match status" value="2"/>
</dbReference>
<sequence>MTHMISVRNLEIVGRRRHGPAVPIVRDVSLDVAEGQMLALIGESGSGKTTIALSLLGHARAGCAISGGRITVAGHDVTTMTAGELRAFRGRTISYVAQNAGTAFNPALSIGQQVIEPARVHWAMTRAQAEHKMIGLFRALALPEPETIGARYPHQLSGGQLQRLMAAMALVTDPEIVVFDEPTTALDVTTQIEVLAAFRSVLADRGITGVYVTHDLAVVAQIADHAVVLRHGQVRESGPVAEILGNPRDDYTRELVGACRIPARATASMPAARKAVDTVLDLSGVIVGYGRPDAAGLPQRRILDQVSLPVPRGGTLGIIGESGCGKSTLARTISGLQPWSAGQVTFRGEALDPAIARRTREQRRRLQIVAQNADMVLNPAWRIGAGLERVLTFFHGLKGAEARNEAARLLDMVRLPHALLDRLPGELSGGQKQRVNFARALAARPDLVLCDEITAALDPVVAAAILDLMAELQRELGISYIFITHDLHAVRAVCDDVAVLYGGKVVEHNSSQSLTTGAHHPYTRLLVSSVPEMQAGWLAGAVARRKATDPAPAQVSGPQGCRFFPRCDRRLPGTCDNGPVPVQALPDGGHVACFRNSAELATSGASECTVLPVIHSPEEVRHDDPDSF</sequence>